<dbReference type="PANTHER" id="PTHR33332">
    <property type="entry name" value="REVERSE TRANSCRIPTASE DOMAIN-CONTAINING PROTEIN"/>
    <property type="match status" value="1"/>
</dbReference>
<keyword evidence="4" id="KW-1185">Reference proteome</keyword>
<dbReference type="Proteomes" id="UP001152622">
    <property type="component" value="Chromosome 7"/>
</dbReference>
<evidence type="ECO:0000259" key="2">
    <source>
        <dbReference type="Pfam" id="PF00078"/>
    </source>
</evidence>
<dbReference type="InterPro" id="IPR000477">
    <property type="entry name" value="RT_dom"/>
</dbReference>
<sequence length="595" mass="63876">MLDPSNIQNYRPVSPLPFLSKTIERAVSNQLSSFLTQNNLLDPHQSGFRPGHSTETALLSVSEMLQAAQAASLSSVLILLDLSAAFNTVDHSILLSSLSAAGIGGSALAWIESYLSERSSQVAWAGDTPLTPTPYARNLGVVMDNRLSLSENIAVVTRACSVKSVAVYDCLTLLDIRASVVCSLSHRPEQWSSHRLLRLQIPGTIWAPSCCCLRTKRARRRGRRAGAVVKLPKLTRGRTLSVLHTTSTATDYGVRLSCLRSILPASPLQLPALDPVFNRQPRTSVALVPACWRAGNRPGCLWSLPRASTFGRAGSDSICFGLLNVRSIANKSFFLNDLFVSKDLDCMLISETWQKADKFASLNELCPQNCTYSCAPRSAGRGGGLAMVYRDCFSSRMTVDATGFNSPPPSPSHTEQLTADPGPKLGAQPKVRFCSTPASSEPWIIVRGEKKRDGNPSRNPSPGPIQLGNRFDVLGNSEQQLSAASLVPTTLIGPSLTEADPSPAATARPSAGRSSTRRRLLKEAVSRRSADAARADGGTHPGAVSSVRGSSPYSLANDSRRISPPIPGIAIAMRNLSTQSQPCLEDLQPPPHHCL</sequence>
<dbReference type="AlphaFoldDB" id="A0A9Q1IUQ1"/>
<proteinExistence type="predicted"/>
<feature type="region of interest" description="Disordered" evidence="1">
    <location>
        <begin position="403"/>
        <end position="428"/>
    </location>
</feature>
<name>A0A9Q1IUQ1_SYNKA</name>
<reference evidence="3" key="1">
    <citation type="journal article" date="2023" name="Science">
        <title>Genome structures resolve the early diversification of teleost fishes.</title>
        <authorList>
            <person name="Parey E."/>
            <person name="Louis A."/>
            <person name="Montfort J."/>
            <person name="Bouchez O."/>
            <person name="Roques C."/>
            <person name="Iampietro C."/>
            <person name="Lluch J."/>
            <person name="Castinel A."/>
            <person name="Donnadieu C."/>
            <person name="Desvignes T."/>
            <person name="Floi Bucao C."/>
            <person name="Jouanno E."/>
            <person name="Wen M."/>
            <person name="Mejri S."/>
            <person name="Dirks R."/>
            <person name="Jansen H."/>
            <person name="Henkel C."/>
            <person name="Chen W.J."/>
            <person name="Zahm M."/>
            <person name="Cabau C."/>
            <person name="Klopp C."/>
            <person name="Thompson A.W."/>
            <person name="Robinson-Rechavi M."/>
            <person name="Braasch I."/>
            <person name="Lecointre G."/>
            <person name="Bobe J."/>
            <person name="Postlethwait J.H."/>
            <person name="Berthelot C."/>
            <person name="Roest Crollius H."/>
            <person name="Guiguen Y."/>
        </authorList>
    </citation>
    <scope>NUCLEOTIDE SEQUENCE</scope>
    <source>
        <strain evidence="3">WJC10195</strain>
    </source>
</reference>
<evidence type="ECO:0000313" key="4">
    <source>
        <dbReference type="Proteomes" id="UP001152622"/>
    </source>
</evidence>
<dbReference type="Pfam" id="PF00078">
    <property type="entry name" value="RVT_1"/>
    <property type="match status" value="1"/>
</dbReference>
<feature type="region of interest" description="Disordered" evidence="1">
    <location>
        <begin position="444"/>
        <end position="470"/>
    </location>
</feature>
<comment type="caution">
    <text evidence="3">The sequence shown here is derived from an EMBL/GenBank/DDBJ whole genome shotgun (WGS) entry which is preliminary data.</text>
</comment>
<gene>
    <name evidence="3" type="ORF">SKAU_G00208780</name>
</gene>
<dbReference type="OrthoDB" id="419189at2759"/>
<organism evidence="3 4">
    <name type="scientific">Synaphobranchus kaupii</name>
    <name type="common">Kaup's arrowtooth eel</name>
    <dbReference type="NCBI Taxonomy" id="118154"/>
    <lineage>
        <taxon>Eukaryota</taxon>
        <taxon>Metazoa</taxon>
        <taxon>Chordata</taxon>
        <taxon>Craniata</taxon>
        <taxon>Vertebrata</taxon>
        <taxon>Euteleostomi</taxon>
        <taxon>Actinopterygii</taxon>
        <taxon>Neopterygii</taxon>
        <taxon>Teleostei</taxon>
        <taxon>Anguilliformes</taxon>
        <taxon>Synaphobranchidae</taxon>
        <taxon>Synaphobranchus</taxon>
    </lineage>
</organism>
<feature type="compositionally biased region" description="Polar residues" evidence="1">
    <location>
        <begin position="547"/>
        <end position="557"/>
    </location>
</feature>
<accession>A0A9Q1IUQ1</accession>
<evidence type="ECO:0000256" key="1">
    <source>
        <dbReference type="SAM" id="MobiDB-lite"/>
    </source>
</evidence>
<feature type="compositionally biased region" description="Basic and acidic residues" evidence="1">
    <location>
        <begin position="521"/>
        <end position="534"/>
    </location>
</feature>
<dbReference type="EMBL" id="JAINUF010000007">
    <property type="protein sequence ID" value="KAJ8353311.1"/>
    <property type="molecule type" value="Genomic_DNA"/>
</dbReference>
<protein>
    <recommendedName>
        <fullName evidence="2">Reverse transcriptase domain-containing protein</fullName>
    </recommendedName>
</protein>
<feature type="region of interest" description="Disordered" evidence="1">
    <location>
        <begin position="494"/>
        <end position="561"/>
    </location>
</feature>
<evidence type="ECO:0000313" key="3">
    <source>
        <dbReference type="EMBL" id="KAJ8353311.1"/>
    </source>
</evidence>
<feature type="domain" description="Reverse transcriptase" evidence="2">
    <location>
        <begin position="7"/>
        <end position="123"/>
    </location>
</feature>